<accession>A6I532</accession>
<gene>
    <name evidence="2" type="ORF">rCG_44451</name>
</gene>
<dbReference type="Proteomes" id="UP000234681">
    <property type="component" value="Chromosome 2"/>
</dbReference>
<organism evidence="2 3">
    <name type="scientific">Rattus norvegicus</name>
    <name type="common">Rat</name>
    <dbReference type="NCBI Taxonomy" id="10116"/>
    <lineage>
        <taxon>Eukaryota</taxon>
        <taxon>Metazoa</taxon>
        <taxon>Chordata</taxon>
        <taxon>Craniata</taxon>
        <taxon>Vertebrata</taxon>
        <taxon>Euteleostomi</taxon>
        <taxon>Mammalia</taxon>
        <taxon>Eutheria</taxon>
        <taxon>Euarchontoglires</taxon>
        <taxon>Glires</taxon>
        <taxon>Rodentia</taxon>
        <taxon>Myomorpha</taxon>
        <taxon>Muroidea</taxon>
        <taxon>Muridae</taxon>
        <taxon>Murinae</taxon>
        <taxon>Rattus</taxon>
    </lineage>
</organism>
<feature type="non-terminal residue" evidence="2">
    <location>
        <position position="64"/>
    </location>
</feature>
<evidence type="ECO:0000313" key="2">
    <source>
        <dbReference type="EMBL" id="EDM10140.1"/>
    </source>
</evidence>
<dbReference type="EMBL" id="CH473955">
    <property type="protein sequence ID" value="EDM10140.1"/>
    <property type="molecule type" value="Genomic_DNA"/>
</dbReference>
<proteinExistence type="predicted"/>
<protein>
    <submittedName>
        <fullName evidence="2">RCG44451</fullName>
    </submittedName>
</protein>
<feature type="signal peptide" evidence="1">
    <location>
        <begin position="1"/>
        <end position="16"/>
    </location>
</feature>
<evidence type="ECO:0000256" key="1">
    <source>
        <dbReference type="SAM" id="SignalP"/>
    </source>
</evidence>
<sequence>MVKMFCTLMIFFSVTAPFMIGRGGRVNLGPYRRTCLDLLSSAHTPHSLKPFHLMVSNQSTCMVV</sequence>
<dbReference type="AlphaFoldDB" id="A6I532"/>
<reference evidence="3" key="1">
    <citation type="submission" date="2005-09" db="EMBL/GenBank/DDBJ databases">
        <authorList>
            <person name="Mural R.J."/>
            <person name="Li P.W."/>
            <person name="Adams M.D."/>
            <person name="Amanatides P.G."/>
            <person name="Baden-Tillson H."/>
            <person name="Barnstead M."/>
            <person name="Chin S.H."/>
            <person name="Dew I."/>
            <person name="Evans C.A."/>
            <person name="Ferriera S."/>
            <person name="Flanigan M."/>
            <person name="Fosler C."/>
            <person name="Glodek A."/>
            <person name="Gu Z."/>
            <person name="Holt R.A."/>
            <person name="Jennings D."/>
            <person name="Kraft C.L."/>
            <person name="Lu F."/>
            <person name="Nguyen T."/>
            <person name="Nusskern D.R."/>
            <person name="Pfannkoch C.M."/>
            <person name="Sitter C."/>
            <person name="Sutton G.G."/>
            <person name="Venter J.C."/>
            <person name="Wang Z."/>
            <person name="Woodage T."/>
            <person name="Zheng X.H."/>
            <person name="Zhong F."/>
        </authorList>
    </citation>
    <scope>NUCLEOTIDE SEQUENCE [LARGE SCALE GENOMIC DNA]</scope>
    <source>
        <strain>BN</strain>
        <strain evidence="3">Sprague-Dawley</strain>
    </source>
</reference>
<name>A6I532_RAT</name>
<keyword evidence="1" id="KW-0732">Signal</keyword>
<feature type="chain" id="PRO_5039933535" evidence="1">
    <location>
        <begin position="17"/>
        <end position="64"/>
    </location>
</feature>
<evidence type="ECO:0000313" key="3">
    <source>
        <dbReference type="Proteomes" id="UP000234681"/>
    </source>
</evidence>